<evidence type="ECO:0000313" key="5">
    <source>
        <dbReference type="Proteomes" id="UP000214365"/>
    </source>
</evidence>
<keyword evidence="1 2" id="KW-0378">Hydrolase</keyword>
<evidence type="ECO:0000256" key="1">
    <source>
        <dbReference type="ARBA" id="ARBA00022801"/>
    </source>
</evidence>
<dbReference type="GO" id="GO:0005829">
    <property type="term" value="C:cytosol"/>
    <property type="evidence" value="ECO:0007669"/>
    <property type="project" value="TreeGrafter"/>
</dbReference>
<dbReference type="SUPFAM" id="SSF55811">
    <property type="entry name" value="Nudix"/>
    <property type="match status" value="1"/>
</dbReference>
<dbReference type="RefSeq" id="XP_020119492.1">
    <property type="nucleotide sequence ID" value="XM_020267802.1"/>
</dbReference>
<accession>A0A225ADU4</accession>
<dbReference type="InterPro" id="IPR020084">
    <property type="entry name" value="NUDIX_hydrolase_CS"/>
</dbReference>
<dbReference type="OrthoDB" id="447842at2759"/>
<evidence type="ECO:0000256" key="2">
    <source>
        <dbReference type="RuleBase" id="RU003476"/>
    </source>
</evidence>
<dbReference type="PROSITE" id="PS51462">
    <property type="entry name" value="NUDIX"/>
    <property type="match status" value="1"/>
</dbReference>
<dbReference type="PROSITE" id="PS00893">
    <property type="entry name" value="NUDIX_BOX"/>
    <property type="match status" value="1"/>
</dbReference>
<dbReference type="GO" id="GO:0006203">
    <property type="term" value="P:dGTP catabolic process"/>
    <property type="evidence" value="ECO:0007669"/>
    <property type="project" value="TreeGrafter"/>
</dbReference>
<dbReference type="Proteomes" id="UP000214365">
    <property type="component" value="Unassembled WGS sequence"/>
</dbReference>
<evidence type="ECO:0000313" key="4">
    <source>
        <dbReference type="EMBL" id="OKL59371.1"/>
    </source>
</evidence>
<dbReference type="STRING" id="1441469.A0A225ADU4"/>
<dbReference type="EMBL" id="LFMY01000007">
    <property type="protein sequence ID" value="OKL59371.1"/>
    <property type="molecule type" value="Genomic_DNA"/>
</dbReference>
<sequence length="163" mass="18213">MASEVRVGVGVFVLYSDHESSSNPRFLVGKRLNSHGAGTYALPGGHLEFGETPECCAARELLEETGLDISEPKFLTATNDYMPAEGKHYITLFMVCVRKSENDIPRVLEPHKCEGWDWLTWNDLLSLVAKQNQAEDGDVLEKRLFLPLLNLARQRPGIVPSFP</sequence>
<feature type="domain" description="Nudix hydrolase" evidence="3">
    <location>
        <begin position="4"/>
        <end position="141"/>
    </location>
</feature>
<dbReference type="InterPro" id="IPR015797">
    <property type="entry name" value="NUDIX_hydrolase-like_dom_sf"/>
</dbReference>
<comment type="similarity">
    <text evidence="2">Belongs to the Nudix hydrolase family.</text>
</comment>
<dbReference type="GO" id="GO:0035539">
    <property type="term" value="F:8-oxo-7,8-dihydrodeoxyguanosine triphosphate pyrophosphatase activity"/>
    <property type="evidence" value="ECO:0007669"/>
    <property type="project" value="TreeGrafter"/>
</dbReference>
<protein>
    <recommendedName>
        <fullName evidence="3">Nudix hydrolase domain-containing protein</fullName>
    </recommendedName>
</protein>
<dbReference type="PANTHER" id="PTHR16099">
    <property type="entry name" value="8-OXO-DGTP DIPHOSPHATES NUDT15"/>
    <property type="match status" value="1"/>
</dbReference>
<dbReference type="AlphaFoldDB" id="A0A225ADU4"/>
<organism evidence="4 5">
    <name type="scientific">Talaromyces atroroseus</name>
    <dbReference type="NCBI Taxonomy" id="1441469"/>
    <lineage>
        <taxon>Eukaryota</taxon>
        <taxon>Fungi</taxon>
        <taxon>Dikarya</taxon>
        <taxon>Ascomycota</taxon>
        <taxon>Pezizomycotina</taxon>
        <taxon>Eurotiomycetes</taxon>
        <taxon>Eurotiomycetidae</taxon>
        <taxon>Eurotiales</taxon>
        <taxon>Trichocomaceae</taxon>
        <taxon>Talaromyces</taxon>
        <taxon>Talaromyces sect. Trachyspermi</taxon>
    </lineage>
</organism>
<name>A0A225ADU4_TALAT</name>
<dbReference type="GeneID" id="31004807"/>
<dbReference type="Gene3D" id="3.90.79.10">
    <property type="entry name" value="Nucleoside Triphosphate Pyrophosphohydrolase"/>
    <property type="match status" value="1"/>
</dbReference>
<dbReference type="CDD" id="cd04678">
    <property type="entry name" value="NUDIX_MTH2_Nudt15"/>
    <property type="match status" value="1"/>
</dbReference>
<dbReference type="InterPro" id="IPR020476">
    <property type="entry name" value="Nudix_hydrolase"/>
</dbReference>
<comment type="caution">
    <text evidence="4">The sequence shown here is derived from an EMBL/GenBank/DDBJ whole genome shotgun (WGS) entry which is preliminary data.</text>
</comment>
<dbReference type="PANTHER" id="PTHR16099:SF5">
    <property type="entry name" value="NUCLEOTIDE TRIPHOSPHATE DIPHOSPHATASE NUDT15"/>
    <property type="match status" value="1"/>
</dbReference>
<dbReference type="FunFam" id="3.90.79.10:FF:000060">
    <property type="entry name" value="Nudix hydrolase 1"/>
    <property type="match status" value="1"/>
</dbReference>
<gene>
    <name evidence="4" type="ORF">UA08_05051</name>
</gene>
<dbReference type="InterPro" id="IPR000086">
    <property type="entry name" value="NUDIX_hydrolase_dom"/>
</dbReference>
<dbReference type="PRINTS" id="PR00502">
    <property type="entry name" value="NUDIXFAMILY"/>
</dbReference>
<reference evidence="4 5" key="1">
    <citation type="submission" date="2015-06" db="EMBL/GenBank/DDBJ databases">
        <title>Talaromyces atroroseus IBT 11181 draft genome.</title>
        <authorList>
            <person name="Rasmussen K.B."/>
            <person name="Rasmussen S."/>
            <person name="Petersen B."/>
            <person name="Sicheritz-Ponten T."/>
            <person name="Mortensen U.H."/>
            <person name="Thrane U."/>
        </authorList>
    </citation>
    <scope>NUCLEOTIDE SEQUENCE [LARGE SCALE GENOMIC DNA]</scope>
    <source>
        <strain evidence="4 5">IBT 11181</strain>
    </source>
</reference>
<keyword evidence="5" id="KW-1185">Reference proteome</keyword>
<proteinExistence type="inferred from homology"/>
<evidence type="ECO:0000259" key="3">
    <source>
        <dbReference type="PROSITE" id="PS51462"/>
    </source>
</evidence>
<dbReference type="Pfam" id="PF00293">
    <property type="entry name" value="NUDIX"/>
    <property type="match status" value="1"/>
</dbReference>